<sequence length="59" mass="7265">MFPIVNIKKLQHAYINIFLIKIKKEKERKLNTSIKFIQINFYGSKTFVTFKWFNNYFKT</sequence>
<gene>
    <name evidence="1" type="ORF">PFTANZ_01649</name>
</gene>
<evidence type="ECO:0000313" key="1">
    <source>
        <dbReference type="EMBL" id="ETW37661.1"/>
    </source>
</evidence>
<evidence type="ECO:0000313" key="2">
    <source>
        <dbReference type="Proteomes" id="UP000030708"/>
    </source>
</evidence>
<dbReference type="Proteomes" id="UP000030708">
    <property type="component" value="Unassembled WGS sequence"/>
</dbReference>
<reference evidence="1 2" key="2">
    <citation type="submission" date="2013-02" db="EMBL/GenBank/DDBJ databases">
        <title>The Genome Sequence of Plasmodium falciparum Tanzania (2000708).</title>
        <authorList>
            <consortium name="The Broad Institute Genome Sequencing Platform"/>
            <consortium name="The Broad Institute Genome Sequencing Center for Infectious Disease"/>
            <person name="Neafsey D."/>
            <person name="Cheeseman I."/>
            <person name="Volkman S."/>
            <person name="Adams J."/>
            <person name="Walker B."/>
            <person name="Young S.K."/>
            <person name="Zeng Q."/>
            <person name="Gargeya S."/>
            <person name="Fitzgerald M."/>
            <person name="Haas B."/>
            <person name="Abouelleil A."/>
            <person name="Alvarado L."/>
            <person name="Arachchi H.M."/>
            <person name="Berlin A.M."/>
            <person name="Chapman S.B."/>
            <person name="Dewar J."/>
            <person name="Goldberg J."/>
            <person name="Griggs A."/>
            <person name="Gujja S."/>
            <person name="Hansen M."/>
            <person name="Howarth C."/>
            <person name="Imamovic A."/>
            <person name="Larimer J."/>
            <person name="McCowan C."/>
            <person name="Murphy C."/>
            <person name="Neiman D."/>
            <person name="Pearson M."/>
            <person name="Priest M."/>
            <person name="Roberts A."/>
            <person name="Saif S."/>
            <person name="Shea T."/>
            <person name="Sisk P."/>
            <person name="Sykes S."/>
            <person name="Wortman J."/>
            <person name="Nusbaum C."/>
            <person name="Birren B."/>
        </authorList>
    </citation>
    <scope>NUCLEOTIDE SEQUENCE [LARGE SCALE GENOMIC DNA]</scope>
    <source>
        <strain evidence="2">Tanzania (2000708)</strain>
    </source>
</reference>
<dbReference type="AlphaFoldDB" id="A0A024WBP7"/>
<proteinExistence type="predicted"/>
<reference evidence="1 2" key="1">
    <citation type="submission" date="2013-02" db="EMBL/GenBank/DDBJ databases">
        <title>The Genome Annotation of Plasmodium falciparum Tanzania (2000708).</title>
        <authorList>
            <consortium name="The Broad Institute Genome Sequencing Platform"/>
            <consortium name="The Broad Institute Genome Sequencing Center for Infectious Disease"/>
            <person name="Neafsey D."/>
            <person name="Hoffman S."/>
            <person name="Volkman S."/>
            <person name="Rosenthal P."/>
            <person name="Walker B."/>
            <person name="Young S.K."/>
            <person name="Zeng Q."/>
            <person name="Gargeya S."/>
            <person name="Fitzgerald M."/>
            <person name="Haas B."/>
            <person name="Abouelleil A."/>
            <person name="Allen A.W."/>
            <person name="Alvarado L."/>
            <person name="Arachchi H.M."/>
            <person name="Berlin A.M."/>
            <person name="Chapman S.B."/>
            <person name="Gainer-Dewar J."/>
            <person name="Goldberg J."/>
            <person name="Griggs A."/>
            <person name="Gujja S."/>
            <person name="Hansen M."/>
            <person name="Howarth C."/>
            <person name="Imamovic A."/>
            <person name="Ireland A."/>
            <person name="Larimer J."/>
            <person name="McCowan C."/>
            <person name="Murphy C."/>
            <person name="Pearson M."/>
            <person name="Poon T.W."/>
            <person name="Priest M."/>
            <person name="Roberts A."/>
            <person name="Saif S."/>
            <person name="Shea T."/>
            <person name="Sisk P."/>
            <person name="Sykes S."/>
            <person name="Wortman J."/>
            <person name="Nusbaum C."/>
            <person name="Birren B."/>
        </authorList>
    </citation>
    <scope>NUCLEOTIDE SEQUENCE [LARGE SCALE GENOMIC DNA]</scope>
    <source>
        <strain evidence="2">Tanzania (2000708)</strain>
    </source>
</reference>
<accession>A0A024WBP7</accession>
<name>A0A024WBP7_PLAFA</name>
<dbReference type="EMBL" id="KI926349">
    <property type="protein sequence ID" value="ETW37661.1"/>
    <property type="molecule type" value="Genomic_DNA"/>
</dbReference>
<protein>
    <submittedName>
        <fullName evidence="1">Uncharacterized protein</fullName>
    </submittedName>
</protein>
<organism evidence="1 2">
    <name type="scientific">Plasmodium falciparum Tanzania</name>
    <name type="common">2000708</name>
    <dbReference type="NCBI Taxonomy" id="1036725"/>
    <lineage>
        <taxon>Eukaryota</taxon>
        <taxon>Sar</taxon>
        <taxon>Alveolata</taxon>
        <taxon>Apicomplexa</taxon>
        <taxon>Aconoidasida</taxon>
        <taxon>Haemosporida</taxon>
        <taxon>Plasmodiidae</taxon>
        <taxon>Plasmodium</taxon>
        <taxon>Plasmodium (Laverania)</taxon>
    </lineage>
</organism>